<dbReference type="Proteomes" id="UP001221898">
    <property type="component" value="Unassembled WGS sequence"/>
</dbReference>
<comment type="caution">
    <text evidence="2">The sequence shown here is derived from an EMBL/GenBank/DDBJ whole genome shotgun (WGS) entry which is preliminary data.</text>
</comment>
<organism evidence="2 3">
    <name type="scientific">Aldrovandia affinis</name>
    <dbReference type="NCBI Taxonomy" id="143900"/>
    <lineage>
        <taxon>Eukaryota</taxon>
        <taxon>Metazoa</taxon>
        <taxon>Chordata</taxon>
        <taxon>Craniata</taxon>
        <taxon>Vertebrata</taxon>
        <taxon>Euteleostomi</taxon>
        <taxon>Actinopterygii</taxon>
        <taxon>Neopterygii</taxon>
        <taxon>Teleostei</taxon>
        <taxon>Notacanthiformes</taxon>
        <taxon>Halosauridae</taxon>
        <taxon>Aldrovandia</taxon>
    </lineage>
</organism>
<gene>
    <name evidence="2" type="ORF">AAFF_G00072650</name>
</gene>
<protein>
    <submittedName>
        <fullName evidence="2">Uncharacterized protein</fullName>
    </submittedName>
</protein>
<evidence type="ECO:0000313" key="2">
    <source>
        <dbReference type="EMBL" id="KAJ8392781.1"/>
    </source>
</evidence>
<evidence type="ECO:0000256" key="1">
    <source>
        <dbReference type="SAM" id="MobiDB-lite"/>
    </source>
</evidence>
<dbReference type="AlphaFoldDB" id="A0AAD7S176"/>
<sequence>MKQGGVSRKEPESAGRFVDDLCSTKRHHSRSRIKALAVKRLQIAGTELDTLTSLLAWPPTTGPLPPSHPDPCQGRAVWRSGRYPAGLPVPSALPAAERAQLTESLRGDPGQRYCGGTAHSAPR</sequence>
<name>A0AAD7S176_9TELE</name>
<accession>A0AAD7S176</accession>
<keyword evidence="3" id="KW-1185">Reference proteome</keyword>
<dbReference type="EMBL" id="JAINUG010000143">
    <property type="protein sequence ID" value="KAJ8392781.1"/>
    <property type="molecule type" value="Genomic_DNA"/>
</dbReference>
<evidence type="ECO:0000313" key="3">
    <source>
        <dbReference type="Proteomes" id="UP001221898"/>
    </source>
</evidence>
<reference evidence="2" key="1">
    <citation type="journal article" date="2023" name="Science">
        <title>Genome structures resolve the early diversification of teleost fishes.</title>
        <authorList>
            <person name="Parey E."/>
            <person name="Louis A."/>
            <person name="Montfort J."/>
            <person name="Bouchez O."/>
            <person name="Roques C."/>
            <person name="Iampietro C."/>
            <person name="Lluch J."/>
            <person name="Castinel A."/>
            <person name="Donnadieu C."/>
            <person name="Desvignes T."/>
            <person name="Floi Bucao C."/>
            <person name="Jouanno E."/>
            <person name="Wen M."/>
            <person name="Mejri S."/>
            <person name="Dirks R."/>
            <person name="Jansen H."/>
            <person name="Henkel C."/>
            <person name="Chen W.J."/>
            <person name="Zahm M."/>
            <person name="Cabau C."/>
            <person name="Klopp C."/>
            <person name="Thompson A.W."/>
            <person name="Robinson-Rechavi M."/>
            <person name="Braasch I."/>
            <person name="Lecointre G."/>
            <person name="Bobe J."/>
            <person name="Postlethwait J.H."/>
            <person name="Berthelot C."/>
            <person name="Roest Crollius H."/>
            <person name="Guiguen Y."/>
        </authorList>
    </citation>
    <scope>NUCLEOTIDE SEQUENCE</scope>
    <source>
        <strain evidence="2">NC1722</strain>
    </source>
</reference>
<proteinExistence type="predicted"/>
<feature type="region of interest" description="Disordered" evidence="1">
    <location>
        <begin position="103"/>
        <end position="123"/>
    </location>
</feature>